<proteinExistence type="predicted"/>
<evidence type="ECO:0008006" key="3">
    <source>
        <dbReference type="Google" id="ProtNLM"/>
    </source>
</evidence>
<evidence type="ECO:0000313" key="2">
    <source>
        <dbReference type="Proteomes" id="UP000298347"/>
    </source>
</evidence>
<dbReference type="AlphaFoldDB" id="A0A4Z0GV30"/>
<gene>
    <name evidence="1" type="ORF">E4665_00450</name>
</gene>
<comment type="caution">
    <text evidence="1">The sequence shown here is derived from an EMBL/GenBank/DDBJ whole genome shotgun (WGS) entry which is preliminary data.</text>
</comment>
<name>A0A4Z0GV30_9BACL</name>
<dbReference type="Proteomes" id="UP000298347">
    <property type="component" value="Unassembled WGS sequence"/>
</dbReference>
<reference evidence="1 2" key="1">
    <citation type="journal article" date="2015" name="Int. J. Syst. Evol. Microbiol.">
        <title>Sporolactobacillus shoreae sp. nov. and Sporolactobacillus spathodeae sp. nov., two spore-forming lactic acid bacteria isolated from tree barks in Thailand.</title>
        <authorList>
            <person name="Thamacharoensuk T."/>
            <person name="Kitahara M."/>
            <person name="Ohkuma M."/>
            <person name="Thongchul N."/>
            <person name="Tanasupawat S."/>
        </authorList>
    </citation>
    <scope>NUCLEOTIDE SEQUENCE [LARGE SCALE GENOMIC DNA]</scope>
    <source>
        <strain evidence="1 2">BK92</strain>
    </source>
</reference>
<keyword evidence="2" id="KW-1185">Reference proteome</keyword>
<accession>A0A4Z0GV30</accession>
<evidence type="ECO:0000313" key="1">
    <source>
        <dbReference type="EMBL" id="TGB00182.1"/>
    </source>
</evidence>
<organism evidence="1 2">
    <name type="scientific">Sporolactobacillus shoreae</name>
    <dbReference type="NCBI Taxonomy" id="1465501"/>
    <lineage>
        <taxon>Bacteria</taxon>
        <taxon>Bacillati</taxon>
        <taxon>Bacillota</taxon>
        <taxon>Bacilli</taxon>
        <taxon>Bacillales</taxon>
        <taxon>Sporolactobacillaceae</taxon>
        <taxon>Sporolactobacillus</taxon>
    </lineage>
</organism>
<dbReference type="EMBL" id="SRJD01000001">
    <property type="protein sequence ID" value="TGB00182.1"/>
    <property type="molecule type" value="Genomic_DNA"/>
</dbReference>
<dbReference type="RefSeq" id="WP_135346828.1">
    <property type="nucleotide sequence ID" value="NZ_SRJD01000001.1"/>
</dbReference>
<sequence>MKQLIFHQQIRYLFALFILAVLFAMAIHADLAKNAAAAESVGHLSGESNHFSPVIESEKMLAEQINRKREANHAVPLDMDWDLFRFSRFEAKDLSSGKIRSIDESKLARVIAESGRQALNIRSLTVRVPPGGQFPDPSWWQNRNVQALLNLDSIHLLGTGHAKGTAGEYWVILYASDQ</sequence>
<protein>
    <recommendedName>
        <fullName evidence="3">SCP domain-containing protein</fullName>
    </recommendedName>
</protein>
<dbReference type="OrthoDB" id="2988900at2"/>